<protein>
    <submittedName>
        <fullName evidence="2">Uncharacterized protein</fullName>
    </submittedName>
</protein>
<sequence length="63" mass="7236">MTEKKVSLETKKLFYDRLRPWFLAASIALLAYGVGAAAFDLAVDQVIEAYRRDSKRTKSKKIR</sequence>
<accession>A0A1F7GDV0</accession>
<keyword evidence="1" id="KW-1133">Transmembrane helix</keyword>
<keyword evidence="1" id="KW-0812">Transmembrane</keyword>
<reference evidence="2 3" key="1">
    <citation type="journal article" date="2016" name="Nat. Commun.">
        <title>Thousands of microbial genomes shed light on interconnected biogeochemical processes in an aquifer system.</title>
        <authorList>
            <person name="Anantharaman K."/>
            <person name="Brown C.T."/>
            <person name="Hug L.A."/>
            <person name="Sharon I."/>
            <person name="Castelle C.J."/>
            <person name="Probst A.J."/>
            <person name="Thomas B.C."/>
            <person name="Singh A."/>
            <person name="Wilkins M.J."/>
            <person name="Karaoz U."/>
            <person name="Brodie E.L."/>
            <person name="Williams K.H."/>
            <person name="Hubbard S.S."/>
            <person name="Banfield J.F."/>
        </authorList>
    </citation>
    <scope>NUCLEOTIDE SEQUENCE [LARGE SCALE GENOMIC DNA]</scope>
</reference>
<evidence type="ECO:0000313" key="2">
    <source>
        <dbReference type="EMBL" id="OGK17059.1"/>
    </source>
</evidence>
<dbReference type="AlphaFoldDB" id="A0A1F7GDV0"/>
<proteinExistence type="predicted"/>
<dbReference type="Proteomes" id="UP000177208">
    <property type="component" value="Unassembled WGS sequence"/>
</dbReference>
<feature type="transmembrane region" description="Helical" evidence="1">
    <location>
        <begin position="21"/>
        <end position="43"/>
    </location>
</feature>
<name>A0A1F7GDV0_9BACT</name>
<keyword evidence="1" id="KW-0472">Membrane</keyword>
<comment type="caution">
    <text evidence="2">The sequence shown here is derived from an EMBL/GenBank/DDBJ whole genome shotgun (WGS) entry which is preliminary data.</text>
</comment>
<organism evidence="2 3">
    <name type="scientific">Candidatus Roizmanbacteria bacterium RIFCSPHIGHO2_01_FULL_39_12c</name>
    <dbReference type="NCBI Taxonomy" id="1802031"/>
    <lineage>
        <taxon>Bacteria</taxon>
        <taxon>Candidatus Roizmaniibacteriota</taxon>
    </lineage>
</organism>
<evidence type="ECO:0000313" key="3">
    <source>
        <dbReference type="Proteomes" id="UP000177208"/>
    </source>
</evidence>
<dbReference type="EMBL" id="MFZG01000014">
    <property type="protein sequence ID" value="OGK17059.1"/>
    <property type="molecule type" value="Genomic_DNA"/>
</dbReference>
<gene>
    <name evidence="2" type="ORF">A2774_01370</name>
</gene>
<evidence type="ECO:0000256" key="1">
    <source>
        <dbReference type="SAM" id="Phobius"/>
    </source>
</evidence>